<comment type="caution">
    <text evidence="3">The sequence shown here is derived from an EMBL/GenBank/DDBJ whole genome shotgun (WGS) entry which is preliminary data.</text>
</comment>
<organism evidence="3 4">
    <name type="scientific">Thalassiosira oceanica</name>
    <name type="common">Marine diatom</name>
    <dbReference type="NCBI Taxonomy" id="159749"/>
    <lineage>
        <taxon>Eukaryota</taxon>
        <taxon>Sar</taxon>
        <taxon>Stramenopiles</taxon>
        <taxon>Ochrophyta</taxon>
        <taxon>Bacillariophyta</taxon>
        <taxon>Coscinodiscophyceae</taxon>
        <taxon>Thalassiosirophycidae</taxon>
        <taxon>Thalassiosirales</taxon>
        <taxon>Thalassiosiraceae</taxon>
        <taxon>Thalassiosira</taxon>
    </lineage>
</organism>
<gene>
    <name evidence="3" type="ORF">THAOC_05595</name>
</gene>
<dbReference type="Gene3D" id="3.40.50.300">
    <property type="entry name" value="P-loop containing nucleotide triphosphate hydrolases"/>
    <property type="match status" value="1"/>
</dbReference>
<dbReference type="OMA" id="HIYEREE"/>
<evidence type="ECO:0000256" key="2">
    <source>
        <dbReference type="SAM" id="Phobius"/>
    </source>
</evidence>
<keyword evidence="4" id="KW-1185">Reference proteome</keyword>
<protein>
    <submittedName>
        <fullName evidence="3">Uncharacterized protein</fullName>
    </submittedName>
</protein>
<dbReference type="InterPro" id="IPR027417">
    <property type="entry name" value="P-loop_NTPase"/>
</dbReference>
<dbReference type="Proteomes" id="UP000266841">
    <property type="component" value="Unassembled WGS sequence"/>
</dbReference>
<evidence type="ECO:0000313" key="3">
    <source>
        <dbReference type="EMBL" id="EJK72831.1"/>
    </source>
</evidence>
<dbReference type="EMBL" id="AGNL01005237">
    <property type="protein sequence ID" value="EJK72831.1"/>
    <property type="molecule type" value="Genomic_DNA"/>
</dbReference>
<dbReference type="eggNOG" id="ENOG502SDBA">
    <property type="taxonomic scope" value="Eukaryota"/>
</dbReference>
<dbReference type="OrthoDB" id="204613at2759"/>
<proteinExistence type="predicted"/>
<feature type="compositionally biased region" description="Basic residues" evidence="1">
    <location>
        <begin position="64"/>
        <end position="75"/>
    </location>
</feature>
<reference evidence="3 4" key="1">
    <citation type="journal article" date="2012" name="Genome Biol.">
        <title>Genome and low-iron response of an oceanic diatom adapted to chronic iron limitation.</title>
        <authorList>
            <person name="Lommer M."/>
            <person name="Specht M."/>
            <person name="Roy A.S."/>
            <person name="Kraemer L."/>
            <person name="Andreson R."/>
            <person name="Gutowska M.A."/>
            <person name="Wolf J."/>
            <person name="Bergner S.V."/>
            <person name="Schilhabel M.B."/>
            <person name="Klostermeier U.C."/>
            <person name="Beiko R.G."/>
            <person name="Rosenstiel P."/>
            <person name="Hippler M."/>
            <person name="Laroche J."/>
        </authorList>
    </citation>
    <scope>NUCLEOTIDE SEQUENCE [LARGE SCALE GENOMIC DNA]</scope>
    <source>
        <strain evidence="3 4">CCMP1005</strain>
    </source>
</reference>
<accession>K0TGQ7</accession>
<feature type="region of interest" description="Disordered" evidence="1">
    <location>
        <begin position="55"/>
        <end position="96"/>
    </location>
</feature>
<evidence type="ECO:0000256" key="1">
    <source>
        <dbReference type="SAM" id="MobiDB-lite"/>
    </source>
</evidence>
<evidence type="ECO:0000313" key="4">
    <source>
        <dbReference type="Proteomes" id="UP000266841"/>
    </source>
</evidence>
<feature type="compositionally biased region" description="Basic and acidic residues" evidence="1">
    <location>
        <begin position="76"/>
        <end position="90"/>
    </location>
</feature>
<dbReference type="AlphaFoldDB" id="K0TGQ7"/>
<keyword evidence="2" id="KW-0472">Membrane</keyword>
<keyword evidence="2" id="KW-1133">Transmembrane helix</keyword>
<sequence>MPPPELFATMNNKAQRRRMRRCSGPHLLSVFALGIIVVCFTPFYTPAVAPSEFDTQGLQTTKLPPRRKNPKNFRRKPTDNRRSSDPRTNDGSKSIVLGGDLDLPDYTREMAKEAVRPAILACSSFDEWTASEDANKDPEHLPANMPILPGGVASPTREGFAFVHVYKAAGSTLRDLFASFAYVCGASWLALSSCTSADRCIPKFAVADREMFVPDPSTFNKTVAADFDIIGGHFRIGTFDYSDRTLARRHITFLRDAKARFVSGILFHLKRNDDTEMSLEDAVRMIKNRVIGSRKADEYWSKSLTYLLTPEQAASLGTMAKGEDTAKATALMAVQNLVMYNTVVGMTENMADSLSILRHVLSGPGLETGEDTKRRLDDLFDKFSNQERQESVRNRSDMGDRSTTSVLELLEKDTEFMQIFNEYLKYEDLITGYASRMHELQYREVTNSLR</sequence>
<keyword evidence="2" id="KW-0812">Transmembrane</keyword>
<feature type="transmembrane region" description="Helical" evidence="2">
    <location>
        <begin position="26"/>
        <end position="44"/>
    </location>
</feature>
<name>K0TGQ7_THAOC</name>